<feature type="compositionally biased region" description="Polar residues" evidence="1">
    <location>
        <begin position="17"/>
        <end position="27"/>
    </location>
</feature>
<evidence type="ECO:0000313" key="2">
    <source>
        <dbReference type="EMBL" id="CAG7556961.1"/>
    </source>
</evidence>
<evidence type="ECO:0000313" key="3">
    <source>
        <dbReference type="Proteomes" id="UP000693738"/>
    </source>
</evidence>
<gene>
    <name evidence="2" type="ORF">FEQUK3_LOCUS2689</name>
</gene>
<reference evidence="2" key="1">
    <citation type="submission" date="2021-05" db="EMBL/GenBank/DDBJ databases">
        <authorList>
            <person name="Khan N."/>
        </authorList>
    </citation>
    <scope>NUCLEOTIDE SEQUENCE</scope>
</reference>
<evidence type="ECO:0000256" key="1">
    <source>
        <dbReference type="SAM" id="MobiDB-lite"/>
    </source>
</evidence>
<organism evidence="2 3">
    <name type="scientific">Fusarium equiseti</name>
    <name type="common">Fusarium scirpi</name>
    <dbReference type="NCBI Taxonomy" id="61235"/>
    <lineage>
        <taxon>Eukaryota</taxon>
        <taxon>Fungi</taxon>
        <taxon>Dikarya</taxon>
        <taxon>Ascomycota</taxon>
        <taxon>Pezizomycotina</taxon>
        <taxon>Sordariomycetes</taxon>
        <taxon>Hypocreomycetidae</taxon>
        <taxon>Hypocreales</taxon>
        <taxon>Nectriaceae</taxon>
        <taxon>Fusarium</taxon>
        <taxon>Fusarium incarnatum-equiseti species complex</taxon>
    </lineage>
</organism>
<accession>A0A8J2IGV2</accession>
<protein>
    <submittedName>
        <fullName evidence="2">Uncharacterized protein</fullName>
    </submittedName>
</protein>
<sequence>MADQEGRSVADTEEEQTSGPPSSQETVSTVFADDTIQTTQQTLDIINASRDSDIEGHTQIIRALGKGEMTSEGALEFIDAYKKKIWPGAVNSFTESILTPDAIMQLDLGLSQGSLSEITATPFDSALYRALVIRFCEIASESNLKENPSEVPEAINRAYQSAVAIVGCPSSKSSSATSKNNMAILSDTLEMHRQKITFCDFVLEKIGSSVSESDKIARSIMQSLHLHVSQIGDRDSTHQSLSKMWNYSSATDITELFNKLRNAFQDELELLESMLEDLRGEEYTSKPDVVVGVTLQPTEDNTMSDGKGDHEE</sequence>
<feature type="region of interest" description="Disordered" evidence="1">
    <location>
        <begin position="1"/>
        <end position="27"/>
    </location>
</feature>
<comment type="caution">
    <text evidence="2">The sequence shown here is derived from an EMBL/GenBank/DDBJ whole genome shotgun (WGS) entry which is preliminary data.</text>
</comment>
<dbReference type="AlphaFoldDB" id="A0A8J2IGV2"/>
<proteinExistence type="predicted"/>
<name>A0A8J2IGV2_FUSEQ</name>
<feature type="compositionally biased region" description="Basic and acidic residues" evidence="1">
    <location>
        <begin position="1"/>
        <end position="10"/>
    </location>
</feature>
<dbReference type="Proteomes" id="UP000693738">
    <property type="component" value="Unassembled WGS sequence"/>
</dbReference>
<dbReference type="EMBL" id="CAJSTJ010000111">
    <property type="protein sequence ID" value="CAG7556961.1"/>
    <property type="molecule type" value="Genomic_DNA"/>
</dbReference>